<dbReference type="InterPro" id="IPR029044">
    <property type="entry name" value="Nucleotide-diphossugar_trans"/>
</dbReference>
<dbReference type="GO" id="GO:0016758">
    <property type="term" value="F:hexosyltransferase activity"/>
    <property type="evidence" value="ECO:0007669"/>
    <property type="project" value="UniProtKB-ARBA"/>
</dbReference>
<evidence type="ECO:0000313" key="2">
    <source>
        <dbReference type="EMBL" id="QIA89367.1"/>
    </source>
</evidence>
<dbReference type="PANTHER" id="PTHR22916">
    <property type="entry name" value="GLYCOSYLTRANSFERASE"/>
    <property type="match status" value="1"/>
</dbReference>
<feature type="domain" description="Glycosyltransferase 2-like" evidence="1">
    <location>
        <begin position="5"/>
        <end position="134"/>
    </location>
</feature>
<dbReference type="Pfam" id="PF00535">
    <property type="entry name" value="Glycos_transf_2"/>
    <property type="match status" value="1"/>
</dbReference>
<accession>A0A4S2EES3</accession>
<proteinExistence type="predicted"/>
<dbReference type="PANTHER" id="PTHR22916:SF3">
    <property type="entry name" value="UDP-GLCNAC:BETAGAL BETA-1,3-N-ACETYLGLUCOSAMINYLTRANSFERASE-LIKE PROTEIN 1"/>
    <property type="match status" value="1"/>
</dbReference>
<evidence type="ECO:0000313" key="3">
    <source>
        <dbReference type="Proteomes" id="UP000463931"/>
    </source>
</evidence>
<name>A0A4S2EES3_9LACO</name>
<dbReference type="SUPFAM" id="SSF53448">
    <property type="entry name" value="Nucleotide-diphospho-sugar transferases"/>
    <property type="match status" value="1"/>
</dbReference>
<dbReference type="Proteomes" id="UP000463931">
    <property type="component" value="Chromosome"/>
</dbReference>
<dbReference type="Gene3D" id="3.90.550.10">
    <property type="entry name" value="Spore Coat Polysaccharide Biosynthesis Protein SpsA, Chain A"/>
    <property type="match status" value="1"/>
</dbReference>
<organism evidence="2 3">
    <name type="scientific">Ligilactobacillus murinus</name>
    <dbReference type="NCBI Taxonomy" id="1622"/>
    <lineage>
        <taxon>Bacteria</taxon>
        <taxon>Bacillati</taxon>
        <taxon>Bacillota</taxon>
        <taxon>Bacilli</taxon>
        <taxon>Lactobacillales</taxon>
        <taxon>Lactobacillaceae</taxon>
        <taxon>Ligilactobacillus</taxon>
    </lineage>
</organism>
<dbReference type="RefSeq" id="WP_135056245.1">
    <property type="nucleotide sequence ID" value="NZ_CP040852.1"/>
</dbReference>
<dbReference type="EMBL" id="CP040852">
    <property type="protein sequence ID" value="QIA89367.1"/>
    <property type="molecule type" value="Genomic_DNA"/>
</dbReference>
<evidence type="ECO:0000259" key="1">
    <source>
        <dbReference type="Pfam" id="PF00535"/>
    </source>
</evidence>
<dbReference type="InterPro" id="IPR001173">
    <property type="entry name" value="Glyco_trans_2-like"/>
</dbReference>
<dbReference type="AlphaFoldDB" id="A0A4S2EES3"/>
<reference evidence="2 3" key="1">
    <citation type="journal article" date="2019" name="Nat. Med.">
        <title>Preventing dysbiosis of the neonatal mouse intestinal microbiome protects against late-onset sepsis.</title>
        <authorList>
            <person name="Singer J.R."/>
            <person name="Blosser E.G."/>
            <person name="Zindl C.L."/>
            <person name="Silberger D.J."/>
            <person name="Conlan S."/>
            <person name="Laufer V.A."/>
            <person name="DiToro D."/>
            <person name="Deming C."/>
            <person name="Kumar R."/>
            <person name="Morrow C.D."/>
            <person name="Segre J.A."/>
            <person name="Gray M.J."/>
            <person name="Randolph D.A."/>
            <person name="Weaver C.T."/>
        </authorList>
    </citation>
    <scope>NUCLEOTIDE SEQUENCE [LARGE SCALE GENOMIC DNA]</scope>
    <source>
        <strain evidence="2 3">V10</strain>
    </source>
</reference>
<dbReference type="CDD" id="cd00761">
    <property type="entry name" value="Glyco_tranf_GTA_type"/>
    <property type="match status" value="1"/>
</dbReference>
<protein>
    <submittedName>
        <fullName evidence="2">Glycosyltransferase family 2 protein</fullName>
    </submittedName>
</protein>
<sequence>MPLISFIIPAYNSEKTLKRAVESVTNSIIDQTYEVLIIDDGSKDNTLILANQLALQNQRIRVLTAGKGVGHARNTGIKHARGQMIAFLDADDHYLRSALPKALSQAKKNPADLQIFSFEHGKHTVDLTLPSSNSLDVRCRMLEKPTNYMTVWGKFFKRSLLIDNDIYFNEELTMSEDSEFLIRYTVACESITTSALVLYHYTIDTPSATRSFDTKKIQAYLNALNIAEEFIDSQPQVIKQSFLSYTLIQVNIIAVRLIYTLGNPASNKQKRAELDKVITAPVVKKALEQVTLKQCLTPHLLPGLFLKLHLSSLAILLFKLRSKQNEQKENNS</sequence>
<gene>
    <name evidence="2" type="ORF">FEE40_03780</name>
</gene>